<dbReference type="Gene3D" id="6.20.210.20">
    <property type="entry name" value="THAP domain"/>
    <property type="match status" value="1"/>
</dbReference>
<accession>A0A6P7FFL6</accession>
<proteinExistence type="predicted"/>
<dbReference type="InterPro" id="IPR027805">
    <property type="entry name" value="Transposase_HTH_dom"/>
</dbReference>
<dbReference type="SMART" id="SM00980">
    <property type="entry name" value="THAP"/>
    <property type="match status" value="1"/>
</dbReference>
<dbReference type="Pfam" id="PF13359">
    <property type="entry name" value="DDE_Tnp_4"/>
    <property type="match status" value="1"/>
</dbReference>
<reference evidence="9" key="1">
    <citation type="submission" date="2025-08" db="UniProtKB">
        <authorList>
            <consortium name="RefSeq"/>
        </authorList>
    </citation>
    <scope>IDENTIFICATION</scope>
    <source>
        <tissue evidence="9">Whole insect</tissue>
    </source>
</reference>
<organism evidence="9">
    <name type="scientific">Diabrotica virgifera virgifera</name>
    <name type="common">western corn rootworm</name>
    <dbReference type="NCBI Taxonomy" id="50390"/>
    <lineage>
        <taxon>Eukaryota</taxon>
        <taxon>Metazoa</taxon>
        <taxon>Ecdysozoa</taxon>
        <taxon>Arthropoda</taxon>
        <taxon>Hexapoda</taxon>
        <taxon>Insecta</taxon>
        <taxon>Pterygota</taxon>
        <taxon>Neoptera</taxon>
        <taxon>Endopterygota</taxon>
        <taxon>Coleoptera</taxon>
        <taxon>Polyphaga</taxon>
        <taxon>Cucujiformia</taxon>
        <taxon>Chrysomeloidea</taxon>
        <taxon>Chrysomelidae</taxon>
        <taxon>Galerucinae</taxon>
        <taxon>Diabroticina</taxon>
        <taxon>Diabroticites</taxon>
        <taxon>Diabrotica</taxon>
    </lineage>
</organism>
<dbReference type="AlphaFoldDB" id="A0A6P7FFL6"/>
<dbReference type="PANTHER" id="PTHR23080:SF133">
    <property type="entry name" value="SI:CH211-262I1.5-RELATED"/>
    <property type="match status" value="1"/>
</dbReference>
<evidence type="ECO:0000256" key="2">
    <source>
        <dbReference type="ARBA" id="ARBA00022723"/>
    </source>
</evidence>
<evidence type="ECO:0000256" key="6">
    <source>
        <dbReference type="PROSITE-ProRule" id="PRU00309"/>
    </source>
</evidence>
<evidence type="ECO:0000313" key="9">
    <source>
        <dbReference type="RefSeq" id="XP_028132033.1"/>
    </source>
</evidence>
<evidence type="ECO:0000256" key="3">
    <source>
        <dbReference type="ARBA" id="ARBA00022771"/>
    </source>
</evidence>
<dbReference type="Pfam" id="PF13613">
    <property type="entry name" value="HTH_Tnp_4"/>
    <property type="match status" value="1"/>
</dbReference>
<keyword evidence="4" id="KW-0862">Zinc</keyword>
<name>A0A6P7FFL6_DIAVI</name>
<keyword evidence="5 6" id="KW-0238">DNA-binding</keyword>
<protein>
    <submittedName>
        <fullName evidence="9">Uncharacterized protein LOC114327558</fullName>
    </submittedName>
</protein>
<dbReference type="InterPro" id="IPR027806">
    <property type="entry name" value="HARBI1_dom"/>
</dbReference>
<gene>
    <name evidence="9" type="primary">LOC114327558</name>
</gene>
<dbReference type="GO" id="GO:0003677">
    <property type="term" value="F:DNA binding"/>
    <property type="evidence" value="ECO:0007669"/>
    <property type="project" value="UniProtKB-UniRule"/>
</dbReference>
<evidence type="ECO:0000256" key="7">
    <source>
        <dbReference type="SAM" id="MobiDB-lite"/>
    </source>
</evidence>
<feature type="region of interest" description="Disordered" evidence="7">
    <location>
        <begin position="128"/>
        <end position="148"/>
    </location>
</feature>
<feature type="domain" description="THAP-type" evidence="8">
    <location>
        <begin position="1"/>
        <end position="81"/>
    </location>
</feature>
<keyword evidence="2" id="KW-0479">Metal-binding</keyword>
<dbReference type="SUPFAM" id="SSF57716">
    <property type="entry name" value="Glucocorticoid receptor-like (DNA-binding domain)"/>
    <property type="match status" value="1"/>
</dbReference>
<sequence length="439" mass="50790">MPYNCCVPQCNSVSNKTENVKFHKFPSNKDLQKRWLIAIRSGKRISKHTKICSRHFSDENYTVTSLGQWRILKKDVVPSLNLPKRKLDTQVKDSGRSRKRLCTTVLPLNKNNEQAETDIVQTENELVQSDTQKYGSETPSTENPSVSSKTSIKTQTVITLNRCQLIAYEFLSEEQLKHFTGFSRKLFRFFVEEFGKSYIKVHSALSVENELLITLMKYRLNMYYSTLQNFFSVDIRTVRKIFVKWTRHLFTCFKKINFWDISTTSEDQYKIILDCTEIPIERSTDPIIQQATYSTYCGTNTFKILIACSEKGEIIYVSDVYGGCISDRKITAECGILELIQEGEFVLADRGFDISDLLEEKGVHLNIPPFKKGAQLSEEDIIKTRAIANRRIIVENVIGLAKKHKILQDRISSKLFPYVNEIIYNCFMICNFKNRICNI</sequence>
<evidence type="ECO:0000256" key="4">
    <source>
        <dbReference type="ARBA" id="ARBA00022833"/>
    </source>
</evidence>
<evidence type="ECO:0000256" key="5">
    <source>
        <dbReference type="ARBA" id="ARBA00023125"/>
    </source>
</evidence>
<dbReference type="RefSeq" id="XP_028132033.1">
    <property type="nucleotide sequence ID" value="XM_028276232.1"/>
</dbReference>
<evidence type="ECO:0000259" key="8">
    <source>
        <dbReference type="PROSITE" id="PS50950"/>
    </source>
</evidence>
<dbReference type="KEGG" id="dvv:114327558"/>
<dbReference type="OrthoDB" id="6763262at2759"/>
<dbReference type="InParanoid" id="A0A6P7FFL6"/>
<dbReference type="PANTHER" id="PTHR23080">
    <property type="entry name" value="THAP DOMAIN PROTEIN"/>
    <property type="match status" value="1"/>
</dbReference>
<dbReference type="InterPro" id="IPR006612">
    <property type="entry name" value="THAP_Znf"/>
</dbReference>
<keyword evidence="3 6" id="KW-0863">Zinc-finger</keyword>
<comment type="cofactor">
    <cofactor evidence="1">
        <name>a divalent metal cation</name>
        <dbReference type="ChEBI" id="CHEBI:60240"/>
    </cofactor>
</comment>
<dbReference type="Pfam" id="PF05485">
    <property type="entry name" value="THAP"/>
    <property type="match status" value="1"/>
</dbReference>
<dbReference type="GO" id="GO:0008270">
    <property type="term" value="F:zinc ion binding"/>
    <property type="evidence" value="ECO:0007669"/>
    <property type="project" value="UniProtKB-KW"/>
</dbReference>
<dbReference type="PROSITE" id="PS50950">
    <property type="entry name" value="ZF_THAP"/>
    <property type="match status" value="1"/>
</dbReference>
<evidence type="ECO:0000256" key="1">
    <source>
        <dbReference type="ARBA" id="ARBA00001968"/>
    </source>
</evidence>
<dbReference type="InterPro" id="IPR038441">
    <property type="entry name" value="THAP_Znf_sf"/>
</dbReference>
<dbReference type="SMART" id="SM00692">
    <property type="entry name" value="DM3"/>
    <property type="match status" value="1"/>
</dbReference>